<reference evidence="1 2" key="1">
    <citation type="submission" date="2018-01" db="EMBL/GenBank/DDBJ databases">
        <title>Species boundaries and ecological features among Paraburkholderia terrae DSMZ17804T, P. hospita DSMZ17164T and P. caribensis DSMZ13236T.</title>
        <authorList>
            <person name="Pratama A.A."/>
        </authorList>
    </citation>
    <scope>NUCLEOTIDE SEQUENCE [LARGE SCALE GENOMIC DNA]</scope>
    <source>
        <strain evidence="1 2">DSM 17804</strain>
    </source>
</reference>
<sequence>MVTLDLSSSAHAVVMVNGDVLQGVTRAEVVVTKDEVPVLMLRLVHFKIIGGLLPHGTGTHRNGEPVKDA</sequence>
<evidence type="ECO:0000313" key="1">
    <source>
        <dbReference type="EMBL" id="AUT62902.1"/>
    </source>
</evidence>
<organism evidence="1 2">
    <name type="scientific">Paraburkholderia terrae</name>
    <dbReference type="NCBI Taxonomy" id="311230"/>
    <lineage>
        <taxon>Bacteria</taxon>
        <taxon>Pseudomonadati</taxon>
        <taxon>Pseudomonadota</taxon>
        <taxon>Betaproteobacteria</taxon>
        <taxon>Burkholderiales</taxon>
        <taxon>Burkholderiaceae</taxon>
        <taxon>Paraburkholderia</taxon>
    </lineage>
</organism>
<evidence type="ECO:0000313" key="2">
    <source>
        <dbReference type="Proteomes" id="UP000243502"/>
    </source>
</evidence>
<dbReference type="KEGG" id="pter:C2L65_25365"/>
<dbReference type="EMBL" id="CP026112">
    <property type="protein sequence ID" value="AUT62902.1"/>
    <property type="molecule type" value="Genomic_DNA"/>
</dbReference>
<name>A0A2I8EU35_9BURK</name>
<dbReference type="Proteomes" id="UP000243502">
    <property type="component" value="Chromosome 2"/>
</dbReference>
<accession>A0A2I8EU35</accession>
<protein>
    <submittedName>
        <fullName evidence="1">Uncharacterized protein</fullName>
    </submittedName>
</protein>
<dbReference type="AlphaFoldDB" id="A0A2I8EU35"/>
<gene>
    <name evidence="1" type="ORF">C2L65_25365</name>
</gene>
<proteinExistence type="predicted"/>